<keyword evidence="1" id="KW-0812">Transmembrane</keyword>
<dbReference type="Proteomes" id="UP001221413">
    <property type="component" value="Unassembled WGS sequence"/>
</dbReference>
<organism evidence="2 3">
    <name type="scientific">Drechslerella dactyloides</name>
    <name type="common">Nematode-trapping fungus</name>
    <name type="synonym">Arthrobotrys dactyloides</name>
    <dbReference type="NCBI Taxonomy" id="74499"/>
    <lineage>
        <taxon>Eukaryota</taxon>
        <taxon>Fungi</taxon>
        <taxon>Dikarya</taxon>
        <taxon>Ascomycota</taxon>
        <taxon>Pezizomycotina</taxon>
        <taxon>Orbiliomycetes</taxon>
        <taxon>Orbiliales</taxon>
        <taxon>Orbiliaceae</taxon>
        <taxon>Drechslerella</taxon>
    </lineage>
</organism>
<keyword evidence="3" id="KW-1185">Reference proteome</keyword>
<evidence type="ECO:0000313" key="3">
    <source>
        <dbReference type="Proteomes" id="UP001221413"/>
    </source>
</evidence>
<dbReference type="EMBL" id="JAQGDS010000004">
    <property type="protein sequence ID" value="KAJ6261367.1"/>
    <property type="molecule type" value="Genomic_DNA"/>
</dbReference>
<reference evidence="2" key="1">
    <citation type="submission" date="2023-01" db="EMBL/GenBank/DDBJ databases">
        <title>The chitinases involved in constricting ring structure development in the nematode-trapping fungus Drechslerella dactyloides.</title>
        <authorList>
            <person name="Wang R."/>
            <person name="Zhang L."/>
            <person name="Tang P."/>
            <person name="Li S."/>
            <person name="Liang L."/>
        </authorList>
    </citation>
    <scope>NUCLEOTIDE SEQUENCE</scope>
    <source>
        <strain evidence="2">YMF1.00031</strain>
    </source>
</reference>
<name>A0AAD6NKB6_DREDA</name>
<comment type="caution">
    <text evidence="2">The sequence shown here is derived from an EMBL/GenBank/DDBJ whole genome shotgun (WGS) entry which is preliminary data.</text>
</comment>
<dbReference type="AlphaFoldDB" id="A0AAD6NKB6"/>
<keyword evidence="1" id="KW-0472">Membrane</keyword>
<evidence type="ECO:0000313" key="2">
    <source>
        <dbReference type="EMBL" id="KAJ6261367.1"/>
    </source>
</evidence>
<feature type="transmembrane region" description="Helical" evidence="1">
    <location>
        <begin position="34"/>
        <end position="52"/>
    </location>
</feature>
<protein>
    <submittedName>
        <fullName evidence="2">Uncharacterized protein</fullName>
    </submittedName>
</protein>
<keyword evidence="1" id="KW-1133">Transmembrane helix</keyword>
<evidence type="ECO:0000256" key="1">
    <source>
        <dbReference type="SAM" id="Phobius"/>
    </source>
</evidence>
<feature type="transmembrane region" description="Helical" evidence="1">
    <location>
        <begin position="7"/>
        <end position="28"/>
    </location>
</feature>
<sequence length="123" mass="13907">MIGGSLWLGVALMVWTPYLLTLPTYSIIVQDFTSLVYVVVAAMMMAVEVCGAEEEWSNRCREVFRSLIAKQKPADNKQDKQATQQHMKHPNILYRLDSHTNAQSTQYANELLASSPELERSDS</sequence>
<proteinExistence type="predicted"/>
<gene>
    <name evidence="2" type="ORF">Dda_4037</name>
</gene>
<accession>A0AAD6NKB6</accession>